<keyword evidence="5 8" id="KW-0812">Transmembrane</keyword>
<gene>
    <name evidence="9" type="ORF">SAMN04487947_2882</name>
</gene>
<feature type="transmembrane region" description="Helical" evidence="8">
    <location>
        <begin position="70"/>
        <end position="91"/>
    </location>
</feature>
<comment type="subcellular location">
    <subcellularLocation>
        <location evidence="1">Cell membrane</location>
        <topology evidence="1">Multi-pass membrane protein</topology>
    </subcellularLocation>
</comment>
<accession>A0A1I6I525</accession>
<evidence type="ECO:0000313" key="9">
    <source>
        <dbReference type="EMBL" id="SFR61822.1"/>
    </source>
</evidence>
<proteinExistence type="inferred from homology"/>
<keyword evidence="10" id="KW-1185">Reference proteome</keyword>
<dbReference type="PANTHER" id="PTHR34979">
    <property type="entry name" value="INNER MEMBRANE PROTEIN YGAZ"/>
    <property type="match status" value="1"/>
</dbReference>
<evidence type="ECO:0000313" key="10">
    <source>
        <dbReference type="Proteomes" id="UP000198531"/>
    </source>
</evidence>
<protein>
    <submittedName>
        <fullName evidence="9">4-azaleucine resistance probable transporter AzlC</fullName>
    </submittedName>
</protein>
<comment type="similarity">
    <text evidence="2">Belongs to the AzlC family.</text>
</comment>
<feature type="transmembrane region" description="Helical" evidence="8">
    <location>
        <begin position="12"/>
        <end position="34"/>
    </location>
</feature>
<dbReference type="OrthoDB" id="213715at2157"/>
<evidence type="ECO:0000256" key="2">
    <source>
        <dbReference type="ARBA" id="ARBA00010735"/>
    </source>
</evidence>
<reference evidence="10" key="1">
    <citation type="submission" date="2016-10" db="EMBL/GenBank/DDBJ databases">
        <authorList>
            <person name="Varghese N."/>
            <person name="Submissions S."/>
        </authorList>
    </citation>
    <scope>NUCLEOTIDE SEQUENCE [LARGE SCALE GENOMIC DNA]</scope>
    <source>
        <strain evidence="10">CGMCC 1.7736</strain>
    </source>
</reference>
<dbReference type="Pfam" id="PF03591">
    <property type="entry name" value="AzlC"/>
    <property type="match status" value="1"/>
</dbReference>
<dbReference type="PANTHER" id="PTHR34979:SF1">
    <property type="entry name" value="INNER MEMBRANE PROTEIN YGAZ"/>
    <property type="match status" value="1"/>
</dbReference>
<evidence type="ECO:0000256" key="1">
    <source>
        <dbReference type="ARBA" id="ARBA00004651"/>
    </source>
</evidence>
<dbReference type="GO" id="GO:1903785">
    <property type="term" value="P:L-valine transmembrane transport"/>
    <property type="evidence" value="ECO:0007669"/>
    <property type="project" value="TreeGrafter"/>
</dbReference>
<evidence type="ECO:0000256" key="8">
    <source>
        <dbReference type="SAM" id="Phobius"/>
    </source>
</evidence>
<feature type="transmembrane region" description="Helical" evidence="8">
    <location>
        <begin position="163"/>
        <end position="182"/>
    </location>
</feature>
<dbReference type="STRING" id="553469.SAMN04487947_2882"/>
<evidence type="ECO:0000256" key="3">
    <source>
        <dbReference type="ARBA" id="ARBA00022448"/>
    </source>
</evidence>
<keyword evidence="3" id="KW-0813">Transport</keyword>
<dbReference type="AlphaFoldDB" id="A0A1I6I525"/>
<dbReference type="Proteomes" id="UP000198531">
    <property type="component" value="Unassembled WGS sequence"/>
</dbReference>
<evidence type="ECO:0000256" key="6">
    <source>
        <dbReference type="ARBA" id="ARBA00022989"/>
    </source>
</evidence>
<keyword evidence="6 8" id="KW-1133">Transmembrane helix</keyword>
<name>A0A1I6I525_9EURY</name>
<feature type="transmembrane region" description="Helical" evidence="8">
    <location>
        <begin position="214"/>
        <end position="232"/>
    </location>
</feature>
<keyword evidence="4" id="KW-1003">Cell membrane</keyword>
<evidence type="ECO:0000256" key="5">
    <source>
        <dbReference type="ARBA" id="ARBA00022692"/>
    </source>
</evidence>
<feature type="transmembrane region" description="Helical" evidence="8">
    <location>
        <begin position="40"/>
        <end position="63"/>
    </location>
</feature>
<feature type="transmembrane region" description="Helical" evidence="8">
    <location>
        <begin position="134"/>
        <end position="157"/>
    </location>
</feature>
<dbReference type="RefSeq" id="WP_089808744.1">
    <property type="nucleotide sequence ID" value="NZ_FOYT01000002.1"/>
</dbReference>
<dbReference type="GO" id="GO:0005886">
    <property type="term" value="C:plasma membrane"/>
    <property type="evidence" value="ECO:0007669"/>
    <property type="project" value="UniProtKB-SubCell"/>
</dbReference>
<organism evidence="9 10">
    <name type="scientific">Halogeometricum rufum</name>
    <dbReference type="NCBI Taxonomy" id="553469"/>
    <lineage>
        <taxon>Archaea</taxon>
        <taxon>Methanobacteriati</taxon>
        <taxon>Methanobacteriota</taxon>
        <taxon>Stenosarchaea group</taxon>
        <taxon>Halobacteria</taxon>
        <taxon>Halobacteriales</taxon>
        <taxon>Haloferacaceae</taxon>
        <taxon>Halogeometricum</taxon>
    </lineage>
</organism>
<evidence type="ECO:0000256" key="7">
    <source>
        <dbReference type="ARBA" id="ARBA00023136"/>
    </source>
</evidence>
<keyword evidence="7 8" id="KW-0472">Membrane</keyword>
<evidence type="ECO:0000256" key="4">
    <source>
        <dbReference type="ARBA" id="ARBA00022475"/>
    </source>
</evidence>
<dbReference type="EMBL" id="FOYT01000002">
    <property type="protein sequence ID" value="SFR61822.1"/>
    <property type="molecule type" value="Genomic_DNA"/>
</dbReference>
<dbReference type="InterPro" id="IPR011606">
    <property type="entry name" value="Brnchd-chn_aa_trnsp_permease"/>
</dbReference>
<feature type="transmembrane region" description="Helical" evidence="8">
    <location>
        <begin position="189"/>
        <end position="208"/>
    </location>
</feature>
<sequence>MFRIPAEVRRGVRDVSPILVGIVPFGLVAGVAAVDAGLSPLQAVGLSMVVFAGASQLAIVDLLSRNAELAVVFLTAVVINLRMMMYSASIAPHFRTFRSGWKAVTSYLLTDQAYALSIARYGEDRLSATERRNYYLAVAASLWSVWQVCTVFGVLLGTGVPDSWGLAFAVPLVFLALLVPAVSNRPSAAAAVVGGGVAVAGEVVVVGGSPGLPFNLGLLLGAVAGVLAGVAASSLGDGPADAEEVSH</sequence>